<dbReference type="AlphaFoldDB" id="A0AA88XDV0"/>
<feature type="region of interest" description="Disordered" evidence="1">
    <location>
        <begin position="68"/>
        <end position="96"/>
    </location>
</feature>
<protein>
    <submittedName>
        <fullName evidence="2">Uncharacterized protein</fullName>
    </submittedName>
</protein>
<dbReference type="EMBL" id="VSWD01000014">
    <property type="protein sequence ID" value="KAK3083454.1"/>
    <property type="molecule type" value="Genomic_DNA"/>
</dbReference>
<name>A0AA88XDV0_PINIB</name>
<feature type="compositionally biased region" description="Basic and acidic residues" evidence="1">
    <location>
        <begin position="188"/>
        <end position="210"/>
    </location>
</feature>
<evidence type="ECO:0000313" key="2">
    <source>
        <dbReference type="EMBL" id="KAK3083454.1"/>
    </source>
</evidence>
<organism evidence="2 3">
    <name type="scientific">Pinctada imbricata</name>
    <name type="common">Atlantic pearl-oyster</name>
    <name type="synonym">Pinctada martensii</name>
    <dbReference type="NCBI Taxonomy" id="66713"/>
    <lineage>
        <taxon>Eukaryota</taxon>
        <taxon>Metazoa</taxon>
        <taxon>Spiralia</taxon>
        <taxon>Lophotrochozoa</taxon>
        <taxon>Mollusca</taxon>
        <taxon>Bivalvia</taxon>
        <taxon>Autobranchia</taxon>
        <taxon>Pteriomorphia</taxon>
        <taxon>Pterioida</taxon>
        <taxon>Pterioidea</taxon>
        <taxon>Pteriidae</taxon>
        <taxon>Pinctada</taxon>
    </lineage>
</organism>
<dbReference type="Proteomes" id="UP001186944">
    <property type="component" value="Unassembled WGS sequence"/>
</dbReference>
<feature type="compositionally biased region" description="Polar residues" evidence="1">
    <location>
        <begin position="215"/>
        <end position="225"/>
    </location>
</feature>
<comment type="caution">
    <text evidence="2">The sequence shown here is derived from an EMBL/GenBank/DDBJ whole genome shotgun (WGS) entry which is preliminary data.</text>
</comment>
<feature type="region of interest" description="Disordered" evidence="1">
    <location>
        <begin position="1"/>
        <end position="27"/>
    </location>
</feature>
<sequence length="322" mass="36731">MVQFFYSHNRSIRSDPGSARMDQSSHPRLTAEVLASHNEKVCRQRGIMGDDIRGSTSDTEVEFMEREENIRKKSPKMRRRSISTDGQHLHDFQKSGRMGYKPQAEFRQFGQFYPNENPDEMRGQRGKGQGHPAYRYDSFPNTLSQYENISDVEQSKVSAVESRYSVTDYFKKYNANKPSGALTGNRSVNKDRTHLRSVSFRDESRLDNVNHRRSLSQPESQDVRNFSTQRNIPAQESSNYRDTIGAKSKLKSPQEKLFTGTVLDNSISAIDDDNISSVSEKTLSRSTTSTFDDKSFRKGIATLDANILKLQLALQKTKSMLT</sequence>
<feature type="region of interest" description="Disordered" evidence="1">
    <location>
        <begin position="175"/>
        <end position="225"/>
    </location>
</feature>
<proteinExistence type="predicted"/>
<keyword evidence="3" id="KW-1185">Reference proteome</keyword>
<feature type="compositionally biased region" description="Basic residues" evidence="1">
    <location>
        <begin position="72"/>
        <end position="81"/>
    </location>
</feature>
<evidence type="ECO:0000313" key="3">
    <source>
        <dbReference type="Proteomes" id="UP001186944"/>
    </source>
</evidence>
<reference evidence="2" key="1">
    <citation type="submission" date="2019-08" db="EMBL/GenBank/DDBJ databases">
        <title>The improved chromosome-level genome for the pearl oyster Pinctada fucata martensii using PacBio sequencing and Hi-C.</title>
        <authorList>
            <person name="Zheng Z."/>
        </authorList>
    </citation>
    <scope>NUCLEOTIDE SEQUENCE</scope>
    <source>
        <strain evidence="2">ZZ-2019</strain>
        <tissue evidence="2">Adductor muscle</tissue>
    </source>
</reference>
<accession>A0AA88XDV0</accession>
<evidence type="ECO:0000256" key="1">
    <source>
        <dbReference type="SAM" id="MobiDB-lite"/>
    </source>
</evidence>
<gene>
    <name evidence="2" type="ORF">FSP39_023013</name>
</gene>